<dbReference type="EMBL" id="JAGGJA010000002">
    <property type="protein sequence ID" value="MCW9706116.1"/>
    <property type="molecule type" value="Genomic_DNA"/>
</dbReference>
<name>A0ABT3PJJ7_9BACT</name>
<dbReference type="RefSeq" id="WP_265764813.1">
    <property type="nucleotide sequence ID" value="NZ_JAGGJA010000002.1"/>
</dbReference>
<organism evidence="1 2">
    <name type="scientific">Fodinibius salsisoli</name>
    <dbReference type="NCBI Taxonomy" id="2820877"/>
    <lineage>
        <taxon>Bacteria</taxon>
        <taxon>Pseudomonadati</taxon>
        <taxon>Balneolota</taxon>
        <taxon>Balneolia</taxon>
        <taxon>Balneolales</taxon>
        <taxon>Balneolaceae</taxon>
        <taxon>Fodinibius</taxon>
    </lineage>
</organism>
<gene>
    <name evidence="1" type="ORF">J6I44_04595</name>
</gene>
<sequence length="182" mass="20577">MDRNFLSQILFLCLIFAVISISSNAQSKYKLNIGLDILPDDDTVSERLKVTNNYQFSPQLSAGLGTGFTYYDDPLSLIPIFIDLRYKLLQNDLAPFVFLDTGYTISVLTDTDTRTDSHRGGWMLNPGLGVQFSPKNGPGWYLSIGYSTDHSQFEREEGSSRTIKNEVTYKRLMAGFGLFFRL</sequence>
<evidence type="ECO:0008006" key="3">
    <source>
        <dbReference type="Google" id="ProtNLM"/>
    </source>
</evidence>
<keyword evidence="2" id="KW-1185">Reference proteome</keyword>
<evidence type="ECO:0000313" key="2">
    <source>
        <dbReference type="Proteomes" id="UP001207918"/>
    </source>
</evidence>
<comment type="caution">
    <text evidence="1">The sequence shown here is derived from an EMBL/GenBank/DDBJ whole genome shotgun (WGS) entry which is preliminary data.</text>
</comment>
<proteinExistence type="predicted"/>
<evidence type="ECO:0000313" key="1">
    <source>
        <dbReference type="EMBL" id="MCW9706116.1"/>
    </source>
</evidence>
<accession>A0ABT3PJJ7</accession>
<reference evidence="1 2" key="1">
    <citation type="submission" date="2021-03" db="EMBL/GenBank/DDBJ databases">
        <title>Aliifodinibius sp. nov., a new bacterium isolated from saline soil.</title>
        <authorList>
            <person name="Galisteo C."/>
            <person name="De La Haba R."/>
            <person name="Sanchez-Porro C."/>
            <person name="Ventosa A."/>
        </authorList>
    </citation>
    <scope>NUCLEOTIDE SEQUENCE [LARGE SCALE GENOMIC DNA]</scope>
    <source>
        <strain evidence="1 2">1BSP15-2V2</strain>
    </source>
</reference>
<dbReference type="InterPro" id="IPR011250">
    <property type="entry name" value="OMP/PagP_B-barrel"/>
</dbReference>
<dbReference type="SUPFAM" id="SSF56925">
    <property type="entry name" value="OMPA-like"/>
    <property type="match status" value="1"/>
</dbReference>
<dbReference type="Proteomes" id="UP001207918">
    <property type="component" value="Unassembled WGS sequence"/>
</dbReference>
<protein>
    <recommendedName>
        <fullName evidence="3">Outer membrane protein beta-barrel domain-containing protein</fullName>
    </recommendedName>
</protein>